<keyword evidence="3" id="KW-0203">Cytokinin biosynthesis</keyword>
<protein>
    <recommendedName>
        <fullName evidence="3">Cytokinin riboside 5'-monophosphate phosphoribohydrolase</fullName>
        <ecNumber evidence="3">3.2.2.n1</ecNumber>
    </recommendedName>
</protein>
<comment type="similarity">
    <text evidence="2 3">Belongs to the LOG family.</text>
</comment>
<comment type="caution">
    <text evidence="4">The sequence shown here is derived from an EMBL/GenBank/DDBJ whole genome shotgun (WGS) entry which is preliminary data.</text>
</comment>
<evidence type="ECO:0000256" key="1">
    <source>
        <dbReference type="ARBA" id="ARBA00000274"/>
    </source>
</evidence>
<dbReference type="Proteomes" id="UP000765802">
    <property type="component" value="Unassembled WGS sequence"/>
</dbReference>
<dbReference type="InterPro" id="IPR005269">
    <property type="entry name" value="LOG"/>
</dbReference>
<organism evidence="4 5">
    <name type="scientific">Flavihumibacter stibioxidans</name>
    <dbReference type="NCBI Taxonomy" id="1834163"/>
    <lineage>
        <taxon>Bacteria</taxon>
        <taxon>Pseudomonadati</taxon>
        <taxon>Bacteroidota</taxon>
        <taxon>Chitinophagia</taxon>
        <taxon>Chitinophagales</taxon>
        <taxon>Chitinophagaceae</taxon>
        <taxon>Flavihumibacter</taxon>
    </lineage>
</organism>
<dbReference type="EC" id="3.2.2.n1" evidence="3"/>
<sequence length="177" mass="19933">MKAIAVFCGSQSGVNPIFIQHTAELGKLLAMLGIKLVYGGGKKGLMGTIADSVLKHDGQVMGVIPKILTEWEQQHDGLTELAVVPDMHSRKKMMYEMSDAAIILPGGFGTMDELFEMLTWNQLKIHDKKIYLLNSTGYYDALIQFMRTAEKENFLYEPISERIIICRNPVELFNKIH</sequence>
<name>A0ABR7M5R8_9BACT</name>
<evidence type="ECO:0000256" key="3">
    <source>
        <dbReference type="RuleBase" id="RU363015"/>
    </source>
</evidence>
<dbReference type="InterPro" id="IPR031100">
    <property type="entry name" value="LOG_fam"/>
</dbReference>
<dbReference type="Gene3D" id="3.40.50.450">
    <property type="match status" value="1"/>
</dbReference>
<evidence type="ECO:0000256" key="2">
    <source>
        <dbReference type="ARBA" id="ARBA00006763"/>
    </source>
</evidence>
<dbReference type="PANTHER" id="PTHR31223:SF70">
    <property type="entry name" value="LOG FAMILY PROTEIN YJL055W"/>
    <property type="match status" value="1"/>
</dbReference>
<keyword evidence="5" id="KW-1185">Reference proteome</keyword>
<dbReference type="Pfam" id="PF03641">
    <property type="entry name" value="Lysine_decarbox"/>
    <property type="match status" value="1"/>
</dbReference>
<dbReference type="EMBL" id="MBUA01000001">
    <property type="protein sequence ID" value="MBC6490322.1"/>
    <property type="molecule type" value="Genomic_DNA"/>
</dbReference>
<accession>A0ABR7M5R8</accession>
<dbReference type="SUPFAM" id="SSF102405">
    <property type="entry name" value="MCP/YpsA-like"/>
    <property type="match status" value="1"/>
</dbReference>
<evidence type="ECO:0000313" key="4">
    <source>
        <dbReference type="EMBL" id="MBC6490322.1"/>
    </source>
</evidence>
<gene>
    <name evidence="4" type="ORF">BC349_05065</name>
</gene>
<comment type="catalytic activity">
    <reaction evidence="1">
        <text>AMP + H2O = D-ribose 5-phosphate + adenine</text>
        <dbReference type="Rhea" id="RHEA:20129"/>
        <dbReference type="ChEBI" id="CHEBI:15377"/>
        <dbReference type="ChEBI" id="CHEBI:16708"/>
        <dbReference type="ChEBI" id="CHEBI:78346"/>
        <dbReference type="ChEBI" id="CHEBI:456215"/>
        <dbReference type="EC" id="3.2.2.4"/>
    </reaction>
</comment>
<proteinExistence type="inferred from homology"/>
<evidence type="ECO:0000313" key="5">
    <source>
        <dbReference type="Proteomes" id="UP000765802"/>
    </source>
</evidence>
<dbReference type="PANTHER" id="PTHR31223">
    <property type="entry name" value="LOG FAMILY PROTEIN YJL055W"/>
    <property type="match status" value="1"/>
</dbReference>
<reference evidence="4 5" key="1">
    <citation type="submission" date="2016-07" db="EMBL/GenBank/DDBJ databases">
        <title>Genome analysis of Flavihumibacter stibioxidans YS-17.</title>
        <authorList>
            <person name="Shi K."/>
            <person name="Han Y."/>
            <person name="Wang G."/>
        </authorList>
    </citation>
    <scope>NUCLEOTIDE SEQUENCE [LARGE SCALE GENOMIC DNA]</scope>
    <source>
        <strain evidence="4 5">YS-17</strain>
    </source>
</reference>
<dbReference type="NCBIfam" id="TIGR00730">
    <property type="entry name" value="Rossman fold protein, TIGR00730 family"/>
    <property type="match status" value="1"/>
</dbReference>
<keyword evidence="3" id="KW-0378">Hydrolase</keyword>